<evidence type="ECO:0000256" key="6">
    <source>
        <dbReference type="ARBA" id="ARBA00038076"/>
    </source>
</evidence>
<evidence type="ECO:0000259" key="8">
    <source>
        <dbReference type="Pfam" id="PF02687"/>
    </source>
</evidence>
<evidence type="ECO:0000313" key="10">
    <source>
        <dbReference type="EMBL" id="WED65069.1"/>
    </source>
</evidence>
<feature type="transmembrane region" description="Helical" evidence="7">
    <location>
        <begin position="756"/>
        <end position="785"/>
    </location>
</feature>
<evidence type="ECO:0000256" key="2">
    <source>
        <dbReference type="ARBA" id="ARBA00022475"/>
    </source>
</evidence>
<feature type="transmembrane region" description="Helical" evidence="7">
    <location>
        <begin position="97"/>
        <end position="119"/>
    </location>
</feature>
<dbReference type="Proteomes" id="UP001218638">
    <property type="component" value="Chromosome"/>
</dbReference>
<comment type="subcellular location">
    <subcellularLocation>
        <location evidence="1">Cell membrane</location>
        <topology evidence="1">Multi-pass membrane protein</topology>
    </subcellularLocation>
</comment>
<dbReference type="PANTHER" id="PTHR30572">
    <property type="entry name" value="MEMBRANE COMPONENT OF TRANSPORTER-RELATED"/>
    <property type="match status" value="1"/>
</dbReference>
<feature type="transmembrane region" description="Helical" evidence="7">
    <location>
        <begin position="846"/>
        <end position="868"/>
    </location>
</feature>
<keyword evidence="2" id="KW-1003">Cell membrane</keyword>
<evidence type="ECO:0000256" key="5">
    <source>
        <dbReference type="ARBA" id="ARBA00023136"/>
    </source>
</evidence>
<feature type="transmembrane region" description="Helical" evidence="7">
    <location>
        <begin position="506"/>
        <end position="526"/>
    </location>
</feature>
<dbReference type="GO" id="GO:0022857">
    <property type="term" value="F:transmembrane transporter activity"/>
    <property type="evidence" value="ECO:0007669"/>
    <property type="project" value="TreeGrafter"/>
</dbReference>
<dbReference type="Pfam" id="PF12704">
    <property type="entry name" value="MacB_PCD"/>
    <property type="match status" value="2"/>
</dbReference>
<name>A0AAE9ZXQ4_9BACT</name>
<organism evidence="10 11">
    <name type="scientific">Synoicihabitans lomoniglobus</name>
    <dbReference type="NCBI Taxonomy" id="2909285"/>
    <lineage>
        <taxon>Bacteria</taxon>
        <taxon>Pseudomonadati</taxon>
        <taxon>Verrucomicrobiota</taxon>
        <taxon>Opitutia</taxon>
        <taxon>Opitutales</taxon>
        <taxon>Opitutaceae</taxon>
        <taxon>Synoicihabitans</taxon>
    </lineage>
</organism>
<feature type="transmembrane region" description="Helical" evidence="7">
    <location>
        <begin position="412"/>
        <end position="433"/>
    </location>
</feature>
<feature type="domain" description="ABC3 transporter permease C-terminal" evidence="8">
    <location>
        <begin position="362"/>
        <end position="476"/>
    </location>
</feature>
<keyword evidence="3 7" id="KW-0812">Transmembrane</keyword>
<dbReference type="InterPro" id="IPR017800">
    <property type="entry name" value="ADOP"/>
</dbReference>
<dbReference type="Pfam" id="PF02687">
    <property type="entry name" value="FtsX"/>
    <property type="match status" value="2"/>
</dbReference>
<dbReference type="NCBIfam" id="NF038403">
    <property type="entry name" value="perm_prefix_1"/>
    <property type="match status" value="1"/>
</dbReference>
<keyword evidence="4 7" id="KW-1133">Transmembrane helix</keyword>
<sequence length="883" mass="94846">MSPFLNRLNARFRAVFRKPGLDADLDEELAHHLDLLTEENIGRGMGPTEARRRARIALGGVEQTRELHRETRGLPLLEQLGQDLRHTVRLLRRERGFTFIAILIIAVGVGLNTTVFSLVNTVLLRPLPFPGSERMLLIANGDPAATTEDLSAVAHLVDTWEALAENNQTLEALEVFDPFSLRQTYRLSSAGEPAETINTIIVSPGLFPMLGMTAHRGRLFTADDAVENGPPVVLLTHQLWQSRFHSDPGIVGQIVRINDVPVQVLGITPRQDAFASTFYPAVRIDCYFVLVNNQRRNWGNTLAPIGRMKPGVSVEQASADLAVAMALAREQRNLNEYHRANARSLHEHIAGGLKQPLLFLWVAAGLVLAIVAFNLGGLLLARGAARGKELALRAALGAGDGRILRQLFTESCVLVTIGSALGVALAAGFIHYLSVRSAIAIPLLQSVDFDGAALGFTLALCVATALLCGIAPAWRSSFGRGPGFAALKEEGRGSTTGRGLARTRSVLVVLEVALACGLAIAAGLVVRSLNNVLAIDLGYDPENLTAVRIDVLQYDETGPVVLDSIVDQVSALPGVTAVGFTDCLPVERDRSWGVAAVDNPEIDERREFTSAHLRVVSTGLMDAMSTRLVAGRDFRRTDGGDQAVIIINQTLARRFWPQGSAIDRFVSVNGQPYRVIGIAEDVHHRGPEVNPGNEMYLSTRSLGGSSWDLMIRSALPLNTLMASVRSAVHAIDPTLPLTQAREMTSLVDHANSPRRLMASLVAGFAAMALGLAALGLYGVISYTVAQRTKEIGIRMALGATASVVRREIVGRTVRLALAGIAGGLMAALATGRAMETLLYEVSSFDPGTYVVMTGAVLGCALLAGYLPARRASRVDPMVALRSD</sequence>
<evidence type="ECO:0000256" key="4">
    <source>
        <dbReference type="ARBA" id="ARBA00022989"/>
    </source>
</evidence>
<dbReference type="InterPro" id="IPR025857">
    <property type="entry name" value="MacB_PCD"/>
</dbReference>
<feature type="transmembrane region" description="Helical" evidence="7">
    <location>
        <begin position="358"/>
        <end position="381"/>
    </location>
</feature>
<accession>A0AAE9ZXQ4</accession>
<dbReference type="InterPro" id="IPR050250">
    <property type="entry name" value="Macrolide_Exporter_MacB"/>
</dbReference>
<evidence type="ECO:0000313" key="11">
    <source>
        <dbReference type="Proteomes" id="UP001218638"/>
    </source>
</evidence>
<gene>
    <name evidence="10" type="ORF">PXH66_22190</name>
</gene>
<dbReference type="KEGG" id="slom:PXH66_22190"/>
<dbReference type="GO" id="GO:0005886">
    <property type="term" value="C:plasma membrane"/>
    <property type="evidence" value="ECO:0007669"/>
    <property type="project" value="UniProtKB-SubCell"/>
</dbReference>
<dbReference type="PANTHER" id="PTHR30572:SF4">
    <property type="entry name" value="ABC TRANSPORTER PERMEASE YTRF"/>
    <property type="match status" value="1"/>
</dbReference>
<feature type="transmembrane region" description="Helical" evidence="7">
    <location>
        <begin position="815"/>
        <end position="834"/>
    </location>
</feature>
<dbReference type="EMBL" id="CP119075">
    <property type="protein sequence ID" value="WED65069.1"/>
    <property type="molecule type" value="Genomic_DNA"/>
</dbReference>
<dbReference type="NCBIfam" id="TIGR03434">
    <property type="entry name" value="ADOP"/>
    <property type="match status" value="1"/>
</dbReference>
<proteinExistence type="inferred from homology"/>
<evidence type="ECO:0000259" key="9">
    <source>
        <dbReference type="Pfam" id="PF12704"/>
    </source>
</evidence>
<evidence type="ECO:0000256" key="1">
    <source>
        <dbReference type="ARBA" id="ARBA00004651"/>
    </source>
</evidence>
<evidence type="ECO:0000256" key="7">
    <source>
        <dbReference type="SAM" id="Phobius"/>
    </source>
</evidence>
<keyword evidence="5 7" id="KW-0472">Membrane</keyword>
<feature type="domain" description="ABC3 transporter permease C-terminal" evidence="8">
    <location>
        <begin position="764"/>
        <end position="876"/>
    </location>
</feature>
<evidence type="ECO:0000256" key="3">
    <source>
        <dbReference type="ARBA" id="ARBA00022692"/>
    </source>
</evidence>
<dbReference type="InterPro" id="IPR003838">
    <property type="entry name" value="ABC3_permease_C"/>
</dbReference>
<feature type="domain" description="MacB-like periplasmic core" evidence="9">
    <location>
        <begin position="98"/>
        <end position="321"/>
    </location>
</feature>
<dbReference type="InterPro" id="IPR047928">
    <property type="entry name" value="Perm_prefix_1"/>
</dbReference>
<feature type="transmembrane region" description="Helical" evidence="7">
    <location>
        <begin position="453"/>
        <end position="474"/>
    </location>
</feature>
<dbReference type="AlphaFoldDB" id="A0AAE9ZXQ4"/>
<dbReference type="RefSeq" id="WP_330929455.1">
    <property type="nucleotide sequence ID" value="NZ_CP119075.1"/>
</dbReference>
<keyword evidence="11" id="KW-1185">Reference proteome</keyword>
<feature type="domain" description="MacB-like periplasmic core" evidence="9">
    <location>
        <begin position="505"/>
        <end position="706"/>
    </location>
</feature>
<protein>
    <submittedName>
        <fullName evidence="10">ABC transporter permease</fullName>
    </submittedName>
</protein>
<reference evidence="10" key="1">
    <citation type="submission" date="2023-03" db="EMBL/GenBank/DDBJ databases">
        <title>Lomoglobus Profundus gen. nov., sp. nov., a novel member of the phylum Verrucomicrobia, isolated from deep-marine sediment of South China Sea.</title>
        <authorList>
            <person name="Ahmad T."/>
            <person name="Ishaq S.E."/>
            <person name="Wang F."/>
        </authorList>
    </citation>
    <scope>NUCLEOTIDE SEQUENCE</scope>
    <source>
        <strain evidence="10">LMO-M01</strain>
    </source>
</reference>
<comment type="similarity">
    <text evidence="6">Belongs to the ABC-4 integral membrane protein family.</text>
</comment>